<evidence type="ECO:0000313" key="2">
    <source>
        <dbReference type="EMBL" id="ADQ59100.1"/>
    </source>
</evidence>
<evidence type="ECO:0000256" key="1">
    <source>
        <dbReference type="SAM" id="Phobius"/>
    </source>
</evidence>
<gene>
    <name evidence="2" type="ordered locus">LA2_05705</name>
</gene>
<dbReference type="Proteomes" id="UP000007033">
    <property type="component" value="Chromosome"/>
</dbReference>
<sequence>MESLLTALSALVWLIFGIIALVAGAIVAVFAFAYTWVLISYIKEKIKDHVQN</sequence>
<protein>
    <submittedName>
        <fullName evidence="2">Uncharacterized protein</fullName>
    </submittedName>
</protein>
<feature type="transmembrane region" description="Helical" evidence="1">
    <location>
        <begin position="12"/>
        <end position="39"/>
    </location>
</feature>
<organism evidence="2 3">
    <name type="scientific">Lactobacillus amylovorus (strain GRL 1112)</name>
    <dbReference type="NCBI Taxonomy" id="695560"/>
    <lineage>
        <taxon>Bacteria</taxon>
        <taxon>Bacillati</taxon>
        <taxon>Bacillota</taxon>
        <taxon>Bacilli</taxon>
        <taxon>Lactobacillales</taxon>
        <taxon>Lactobacillaceae</taxon>
        <taxon>Lactobacillus</taxon>
    </lineage>
</organism>
<dbReference type="HOGENOM" id="CLU_3080961_0_0_9"/>
<dbReference type="EMBL" id="CP002338">
    <property type="protein sequence ID" value="ADQ59100.1"/>
    <property type="molecule type" value="Genomic_DNA"/>
</dbReference>
<accession>E4SIV1</accession>
<keyword evidence="1" id="KW-0472">Membrane</keyword>
<dbReference type="RefSeq" id="WP_013437895.1">
    <property type="nucleotide sequence ID" value="NC_014724.1"/>
</dbReference>
<name>E4SIV1_LACAR</name>
<dbReference type="KEGG" id="lam:LA2_05705"/>
<keyword evidence="1" id="KW-1133">Transmembrane helix</keyword>
<proteinExistence type="predicted"/>
<evidence type="ECO:0000313" key="3">
    <source>
        <dbReference type="Proteomes" id="UP000007033"/>
    </source>
</evidence>
<dbReference type="AlphaFoldDB" id="E4SIV1"/>
<reference evidence="2 3" key="1">
    <citation type="journal article" date="2011" name="J. Bacteriol.">
        <title>Genome sequence of Lactobacillus amylovorus GRL1112.</title>
        <authorList>
            <person name="Kant R."/>
            <person name="Paulin L."/>
            <person name="Alatalo E."/>
            <person name="de Vos W.M."/>
            <person name="Palva A."/>
        </authorList>
    </citation>
    <scope>NUCLEOTIDE SEQUENCE [LARGE SCALE GENOMIC DNA]</scope>
    <source>
        <strain evidence="2 3">GRL 1112</strain>
    </source>
</reference>
<keyword evidence="1" id="KW-0812">Transmembrane</keyword>